<gene>
    <name evidence="2" type="ORF">GA0061098_1003129</name>
</gene>
<dbReference type="PROSITE" id="PS50042">
    <property type="entry name" value="CNMP_BINDING_3"/>
    <property type="match status" value="1"/>
</dbReference>
<keyword evidence="3" id="KW-1185">Reference proteome</keyword>
<dbReference type="Gene3D" id="2.60.120.10">
    <property type="entry name" value="Jelly Rolls"/>
    <property type="match status" value="1"/>
</dbReference>
<dbReference type="CDD" id="cd00038">
    <property type="entry name" value="CAP_ED"/>
    <property type="match status" value="1"/>
</dbReference>
<dbReference type="SUPFAM" id="SSF51206">
    <property type="entry name" value="cAMP-binding domain-like"/>
    <property type="match status" value="1"/>
</dbReference>
<feature type="domain" description="Cyclic nucleotide-binding" evidence="1">
    <location>
        <begin position="61"/>
        <end position="155"/>
    </location>
</feature>
<dbReference type="InterPro" id="IPR014710">
    <property type="entry name" value="RmlC-like_jellyroll"/>
</dbReference>
<dbReference type="PANTHER" id="PTHR24567:SF68">
    <property type="entry name" value="DNA-BINDING TRANSCRIPTIONAL DUAL REGULATOR CRP"/>
    <property type="match status" value="1"/>
</dbReference>
<dbReference type="Pfam" id="PF00027">
    <property type="entry name" value="cNMP_binding"/>
    <property type="match status" value="1"/>
</dbReference>
<dbReference type="SMART" id="SM00100">
    <property type="entry name" value="cNMP"/>
    <property type="match status" value="1"/>
</dbReference>
<evidence type="ECO:0000313" key="2">
    <source>
        <dbReference type="EMBL" id="SCB21691.1"/>
    </source>
</evidence>
<accession>A0A1C3V1T1</accession>
<dbReference type="InterPro" id="IPR018490">
    <property type="entry name" value="cNMP-bd_dom_sf"/>
</dbReference>
<dbReference type="GO" id="GO:0005829">
    <property type="term" value="C:cytosol"/>
    <property type="evidence" value="ECO:0007669"/>
    <property type="project" value="TreeGrafter"/>
</dbReference>
<dbReference type="GO" id="GO:0003700">
    <property type="term" value="F:DNA-binding transcription factor activity"/>
    <property type="evidence" value="ECO:0007669"/>
    <property type="project" value="TreeGrafter"/>
</dbReference>
<sequence length="205" mass="22262">MGFASALPILRNCVRGRQPRITLTLHPGYAALLAADSGGAYLSAMVVTAPDLEAFLLATPFFGGLPEPGLDLLMSMLVERRFDAGATVVAEGEPGRSLFIVKSGRLAVSKRTKAGSVIPISVLERGDFFGEMTLIEMQNRSATVVAESPTVLYELTAQNLYACYKADIHAYVIVLQNINRELCRRLRRADDRFARRAAGNEIDSA</sequence>
<dbReference type="EMBL" id="FMAI01000003">
    <property type="protein sequence ID" value="SCB21691.1"/>
    <property type="molecule type" value="Genomic_DNA"/>
</dbReference>
<dbReference type="PROSITE" id="PS00888">
    <property type="entry name" value="CNMP_BINDING_1"/>
    <property type="match status" value="1"/>
</dbReference>
<name>A0A1C3V1T1_9BRAD</name>
<dbReference type="AlphaFoldDB" id="A0A1C3V1T1"/>
<proteinExistence type="predicted"/>
<dbReference type="InterPro" id="IPR000595">
    <property type="entry name" value="cNMP-bd_dom"/>
</dbReference>
<dbReference type="InterPro" id="IPR050397">
    <property type="entry name" value="Env_Response_Regulators"/>
</dbReference>
<dbReference type="InterPro" id="IPR018488">
    <property type="entry name" value="cNMP-bd_CS"/>
</dbReference>
<evidence type="ECO:0000259" key="1">
    <source>
        <dbReference type="PROSITE" id="PS50042"/>
    </source>
</evidence>
<organism evidence="2 3">
    <name type="scientific">Bradyrhizobium shewense</name>
    <dbReference type="NCBI Taxonomy" id="1761772"/>
    <lineage>
        <taxon>Bacteria</taxon>
        <taxon>Pseudomonadati</taxon>
        <taxon>Pseudomonadota</taxon>
        <taxon>Alphaproteobacteria</taxon>
        <taxon>Hyphomicrobiales</taxon>
        <taxon>Nitrobacteraceae</taxon>
        <taxon>Bradyrhizobium</taxon>
    </lineage>
</organism>
<evidence type="ECO:0000313" key="3">
    <source>
        <dbReference type="Proteomes" id="UP000199184"/>
    </source>
</evidence>
<dbReference type="PANTHER" id="PTHR24567">
    <property type="entry name" value="CRP FAMILY TRANSCRIPTIONAL REGULATORY PROTEIN"/>
    <property type="match status" value="1"/>
</dbReference>
<dbReference type="Proteomes" id="UP000199184">
    <property type="component" value="Unassembled WGS sequence"/>
</dbReference>
<reference evidence="3" key="1">
    <citation type="submission" date="2016-08" db="EMBL/GenBank/DDBJ databases">
        <authorList>
            <person name="Varghese N."/>
            <person name="Submissions Spin"/>
        </authorList>
    </citation>
    <scope>NUCLEOTIDE SEQUENCE [LARGE SCALE GENOMIC DNA]</scope>
    <source>
        <strain evidence="3">ERR11</strain>
    </source>
</reference>
<protein>
    <submittedName>
        <fullName evidence="2">Cyclic nucleotide-binding domain-containing protein</fullName>
    </submittedName>
</protein>